<dbReference type="GeneID" id="94845929"/>
<name>A0A1J4JGW8_9EUKA</name>
<comment type="caution">
    <text evidence="2">The sequence shown here is derived from an EMBL/GenBank/DDBJ whole genome shotgun (WGS) entry which is preliminary data.</text>
</comment>
<keyword evidence="3" id="KW-1185">Reference proteome</keyword>
<dbReference type="InterPro" id="IPR011047">
    <property type="entry name" value="Quinoprotein_ADH-like_sf"/>
</dbReference>
<dbReference type="Proteomes" id="UP000179807">
    <property type="component" value="Unassembled WGS sequence"/>
</dbReference>
<accession>A0A1J4JGW8</accession>
<feature type="region of interest" description="Disordered" evidence="1">
    <location>
        <begin position="1276"/>
        <end position="1297"/>
    </location>
</feature>
<feature type="compositionally biased region" description="Low complexity" evidence="1">
    <location>
        <begin position="788"/>
        <end position="813"/>
    </location>
</feature>
<organism evidence="2 3">
    <name type="scientific">Tritrichomonas foetus</name>
    <dbReference type="NCBI Taxonomy" id="1144522"/>
    <lineage>
        <taxon>Eukaryota</taxon>
        <taxon>Metamonada</taxon>
        <taxon>Parabasalia</taxon>
        <taxon>Tritrichomonadida</taxon>
        <taxon>Tritrichomonadidae</taxon>
        <taxon>Tritrichomonas</taxon>
    </lineage>
</organism>
<gene>
    <name evidence="2" type="ORF">TRFO_37094</name>
</gene>
<feature type="compositionally biased region" description="Basic residues" evidence="1">
    <location>
        <begin position="867"/>
        <end position="877"/>
    </location>
</feature>
<feature type="compositionally biased region" description="Basic and acidic residues" evidence="1">
    <location>
        <begin position="845"/>
        <end position="854"/>
    </location>
</feature>
<sequence>MTQSSSTLSFGFQPKSTITFGTGNVGAIYQINKHEDIVTTSKEICKIENSSIKTSFPSNFATSLFIPEANLIVAVTVQKSLLFVFPLHDMKNPIVQNFETDQVGVFHLVYSQKSSVLLTFGSGVKIWNFDLIIPDRRRSALIPKVTISLRHNFIDVPYETALLFKPAFDYSEELVFLPTSKGIIGYNMDGKSVVSMSLFPANSKTAHFYLEKKKRLLVYDDENGLNFCSTKGFVHTRFSIGSATMIWMDYLDTENAVLMNNKGNFYILNLKTGKSFNCYFTSKMPTRIILMKESREICLCFGPQVQTFNVIIPWTLWSINITKTNLLRRIERKGEAARVIAFTSNSFVKFFSPKDGKVLTAATPTSPSSPIFCFYDRGYMIFYEGKQKRIVDTGSNERLFLVLEDGHIVTFDASKNPCQQQLNINFKAVCMTFCYFQNEFYYAIASQHGEILIIDKNSLQMKKKFNISNDVFCGMIFDPISKCLICIMSRETILFDLKTKNIISRLLIKGTKLVELNNQLLYYGYENGDISMVKISEENNTKSLSIQSNDIQGLHNDCITGFAFSKEFWISVSKDMTVRYWNYSNGNFYTINLPARLYGCEIINGNRDVVVGTENELMLINGKQVFDGEIDEADELIDNFDKEEDELMKEVIEKCRSQRKAEEEKEQKKKEENEERERQKQIHLEQLKKQNKVNKRKRINLSQEALDILQRLKNQSNPDTPLSKSAIQLVQNHEESKQQAHKEDEELHRKQAIEAMMKVTNNVNVPKVVFKKPKTDTENETPNSSMTISETNNEISRSSSSARSIDSSNCSSTRSERSESIQKSSRRSSKQMNVNEFINNNFNNEDSKNDEGVKIHISRPDSISKSAPRRKKKKSSSKKSSYIENMENTNDSQTQTSYNSRPGSKYMSLINKIASPEEYQQKIENKAEIKETTSSHDSPFTTQKDQQCHPEAENFHLDNSETNDNNNNQHNSSEMNKSHVFQPNEPATINNTPKRTRPPPVKILTNPRPIKNKNITDNNNANDASQPTTITTPSSSYASIATSPRLRRDGQNNLRNSSGSLLQKNSINNTSLRASKVPQRAPTPPPIIKRITTAKLQKHKRKNSTPVSRRNHRFFEMPQPLIVLDYDAVVEQYGRGKIELLPLMKRIDYEKNVSSFSSHLNSMIFTNNQTKYESSILPNSAAKNLHNSIHNNSPIHSLIPELRQPPEQIPPIGRSFARPLIEQSKCQIFVPTNESPKGNNNKMRSSYKKLPSTSRRPLGNLENSITVMNPLYLTPRQLIPKRQKNKNYPHTNTNRYK</sequence>
<dbReference type="OrthoDB" id="10647749at2759"/>
<evidence type="ECO:0000256" key="1">
    <source>
        <dbReference type="SAM" id="MobiDB-lite"/>
    </source>
</evidence>
<feature type="compositionally biased region" description="Polar residues" evidence="1">
    <location>
        <begin position="1288"/>
        <end position="1297"/>
    </location>
</feature>
<dbReference type="VEuPathDB" id="TrichDB:TRFO_37094"/>
<feature type="region of interest" description="Disordered" evidence="1">
    <location>
        <begin position="956"/>
        <end position="1086"/>
    </location>
</feature>
<feature type="compositionally biased region" description="Polar residues" evidence="1">
    <location>
        <begin position="1231"/>
        <end position="1244"/>
    </location>
</feature>
<feature type="region of interest" description="Disordered" evidence="1">
    <location>
        <begin position="929"/>
        <end position="948"/>
    </location>
</feature>
<dbReference type="EMBL" id="MLAK01001158">
    <property type="protein sequence ID" value="OHS96717.1"/>
    <property type="molecule type" value="Genomic_DNA"/>
</dbReference>
<feature type="compositionally biased region" description="Low complexity" evidence="1">
    <location>
        <begin position="960"/>
        <end position="975"/>
    </location>
</feature>
<feature type="compositionally biased region" description="Low complexity" evidence="1">
    <location>
        <begin position="1012"/>
        <end position="1044"/>
    </location>
</feature>
<evidence type="ECO:0000313" key="2">
    <source>
        <dbReference type="EMBL" id="OHS96717.1"/>
    </source>
</evidence>
<evidence type="ECO:0000313" key="3">
    <source>
        <dbReference type="Proteomes" id="UP000179807"/>
    </source>
</evidence>
<feature type="compositionally biased region" description="Polar residues" evidence="1">
    <location>
        <begin position="1051"/>
        <end position="1073"/>
    </location>
</feature>
<feature type="region of interest" description="Disordered" evidence="1">
    <location>
        <begin position="656"/>
        <end position="681"/>
    </location>
</feature>
<protein>
    <submittedName>
        <fullName evidence="2">Uncharacterized protein</fullName>
    </submittedName>
</protein>
<dbReference type="InterPro" id="IPR015943">
    <property type="entry name" value="WD40/YVTN_repeat-like_dom_sf"/>
</dbReference>
<dbReference type="Gene3D" id="2.130.10.10">
    <property type="entry name" value="YVTN repeat-like/Quinoprotein amine dehydrogenase"/>
    <property type="match status" value="1"/>
</dbReference>
<dbReference type="RefSeq" id="XP_068349854.1">
    <property type="nucleotide sequence ID" value="XM_068511225.1"/>
</dbReference>
<feature type="compositionally biased region" description="Polar residues" evidence="1">
    <location>
        <begin position="979"/>
        <end position="993"/>
    </location>
</feature>
<feature type="compositionally biased region" description="Polar residues" evidence="1">
    <location>
        <begin position="1251"/>
        <end position="1260"/>
    </location>
</feature>
<reference evidence="2" key="1">
    <citation type="submission" date="2016-10" db="EMBL/GenBank/DDBJ databases">
        <authorList>
            <person name="Benchimol M."/>
            <person name="Almeida L.G."/>
            <person name="Vasconcelos A.T."/>
            <person name="Perreira-Neves A."/>
            <person name="Rosa I.A."/>
            <person name="Tasca T."/>
            <person name="Bogo M.R."/>
            <person name="de Souza W."/>
        </authorList>
    </citation>
    <scope>NUCLEOTIDE SEQUENCE [LARGE SCALE GENOMIC DNA]</scope>
    <source>
        <strain evidence="2">K</strain>
    </source>
</reference>
<feature type="compositionally biased region" description="Polar residues" evidence="1">
    <location>
        <begin position="882"/>
        <end position="902"/>
    </location>
</feature>
<dbReference type="PANTHER" id="PTHR45532">
    <property type="entry name" value="WD REPEAT-CONTAINING PROTEIN 97"/>
    <property type="match status" value="1"/>
</dbReference>
<feature type="region of interest" description="Disordered" evidence="1">
    <location>
        <begin position="1231"/>
        <end position="1260"/>
    </location>
</feature>
<dbReference type="PANTHER" id="PTHR45532:SF1">
    <property type="entry name" value="WD REPEAT-CONTAINING PROTEIN 97"/>
    <property type="match status" value="1"/>
</dbReference>
<feature type="compositionally biased region" description="Polar residues" evidence="1">
    <location>
        <begin position="935"/>
        <end position="945"/>
    </location>
</feature>
<proteinExistence type="predicted"/>
<dbReference type="SUPFAM" id="SSF50998">
    <property type="entry name" value="Quinoprotein alcohol dehydrogenase-like"/>
    <property type="match status" value="1"/>
</dbReference>
<feature type="compositionally biased region" description="Low complexity" evidence="1">
    <location>
        <begin position="830"/>
        <end position="844"/>
    </location>
</feature>
<feature type="region of interest" description="Disordered" evidence="1">
    <location>
        <begin position="769"/>
        <end position="904"/>
    </location>
</feature>